<sequence length="406" mass="45085">MSRRILRNRRDPELKVYDEDFDLVATRFRPTVTSADWIALPGAVMDTVVPCSDEYPQLSLEASHLKGYKMDTGDVLWTEKQQIASLVAAFDSKLINTDEFTLAPGVSSALLIIMAALKSMGIGEIIFELPAYFAGIEQAELLGLNVGLFPASPSSGYRITPQDIIDIDRISSAPVALMITQPRYGLGYNRKTEELLKLREALRPGDIIVVDEAADQSAPSPFGKVELDGDVKIIRVRGLTKGLGLNSAKIATILHPTDMRPLLGEIVDFTGGAIDAAAMRLVLELAKKPMRYLALLEGARNYVRQQYQTLQSMIMGLPITLAPIENSYLATAHFRSPPNVDFDQFREYFLYTAVEIKLPIVRGSSLYFPYDASGEIIRINYFTPPENMTRSGTAFQKFSTSLYERL</sequence>
<organism evidence="2 3">
    <name type="scientific">Thalassospira xiamenensis</name>
    <dbReference type="NCBI Taxonomy" id="220697"/>
    <lineage>
        <taxon>Bacteria</taxon>
        <taxon>Pseudomonadati</taxon>
        <taxon>Pseudomonadota</taxon>
        <taxon>Alphaproteobacteria</taxon>
        <taxon>Rhodospirillales</taxon>
        <taxon>Thalassospiraceae</taxon>
        <taxon>Thalassospira</taxon>
    </lineage>
</organism>
<dbReference type="SUPFAM" id="SSF53383">
    <property type="entry name" value="PLP-dependent transferases"/>
    <property type="match status" value="1"/>
</dbReference>
<evidence type="ECO:0000259" key="1">
    <source>
        <dbReference type="Pfam" id="PF00155"/>
    </source>
</evidence>
<protein>
    <recommendedName>
        <fullName evidence="1">Aminotransferase class I/classII large domain-containing protein</fullName>
    </recommendedName>
</protein>
<evidence type="ECO:0000313" key="3">
    <source>
        <dbReference type="Proteomes" id="UP000076167"/>
    </source>
</evidence>
<keyword evidence="3" id="KW-1185">Reference proteome</keyword>
<feature type="domain" description="Aminotransferase class I/classII large" evidence="1">
    <location>
        <begin position="81"/>
        <end position="323"/>
    </location>
</feature>
<dbReference type="InterPro" id="IPR015421">
    <property type="entry name" value="PyrdxlP-dep_Trfase_major"/>
</dbReference>
<dbReference type="RefSeq" id="WP_063094781.1">
    <property type="nucleotide sequence ID" value="NZ_LPXL01000052.1"/>
</dbReference>
<reference evidence="2 3" key="1">
    <citation type="submission" date="2015-12" db="EMBL/GenBank/DDBJ databases">
        <title>Genome sequence of Thalassospira xiamenensis MCCC 1A03005.</title>
        <authorList>
            <person name="Lu L."/>
            <person name="Lai Q."/>
            <person name="Shao Z."/>
            <person name="Qian P."/>
        </authorList>
    </citation>
    <scope>NUCLEOTIDE SEQUENCE [LARGE SCALE GENOMIC DNA]</scope>
    <source>
        <strain evidence="2 3">MCCC 1A03005</strain>
    </source>
</reference>
<dbReference type="Pfam" id="PF00155">
    <property type="entry name" value="Aminotran_1_2"/>
    <property type="match status" value="1"/>
</dbReference>
<accession>A0ABR5XX39</accession>
<dbReference type="InterPro" id="IPR004839">
    <property type="entry name" value="Aminotransferase_I/II_large"/>
</dbReference>
<evidence type="ECO:0000313" key="2">
    <source>
        <dbReference type="EMBL" id="KZC97673.1"/>
    </source>
</evidence>
<proteinExistence type="predicted"/>
<dbReference type="InterPro" id="IPR015424">
    <property type="entry name" value="PyrdxlP-dep_Trfase"/>
</dbReference>
<gene>
    <name evidence="2" type="ORF">AUP40_22300</name>
</gene>
<dbReference type="EMBL" id="LPXL01000052">
    <property type="protein sequence ID" value="KZC97673.1"/>
    <property type="molecule type" value="Genomic_DNA"/>
</dbReference>
<dbReference type="Gene3D" id="3.40.640.10">
    <property type="entry name" value="Type I PLP-dependent aspartate aminotransferase-like (Major domain)"/>
    <property type="match status" value="1"/>
</dbReference>
<name>A0ABR5XX39_9PROT</name>
<dbReference type="Proteomes" id="UP000076167">
    <property type="component" value="Unassembled WGS sequence"/>
</dbReference>
<comment type="caution">
    <text evidence="2">The sequence shown here is derived from an EMBL/GenBank/DDBJ whole genome shotgun (WGS) entry which is preliminary data.</text>
</comment>